<proteinExistence type="inferred from homology"/>
<evidence type="ECO:0000256" key="1">
    <source>
        <dbReference type="ARBA" id="ARBA00005715"/>
    </source>
</evidence>
<dbReference type="InterPro" id="IPR037051">
    <property type="entry name" value="4-carb_acid_sugar_kinase_N_sf"/>
</dbReference>
<organism evidence="9 10">
    <name type="scientific">Pragia fontium DSM 5563 = ATCC 49100</name>
    <dbReference type="NCBI Taxonomy" id="1122977"/>
    <lineage>
        <taxon>Bacteria</taxon>
        <taxon>Pseudomonadati</taxon>
        <taxon>Pseudomonadota</taxon>
        <taxon>Gammaproteobacteria</taxon>
        <taxon>Enterobacterales</taxon>
        <taxon>Budviciaceae</taxon>
        <taxon>Pragia</taxon>
    </lineage>
</organism>
<dbReference type="Proteomes" id="UP000226420">
    <property type="component" value="Unassembled WGS sequence"/>
</dbReference>
<dbReference type="Pfam" id="PF07005">
    <property type="entry name" value="SBD_N"/>
    <property type="match status" value="1"/>
</dbReference>
<protein>
    <submittedName>
        <fullName evidence="9">Uncharacterized conserved protein YgbK, DUF1537 family</fullName>
    </submittedName>
</protein>
<dbReference type="GO" id="GO:0016301">
    <property type="term" value="F:kinase activity"/>
    <property type="evidence" value="ECO:0007669"/>
    <property type="project" value="UniProtKB-KW"/>
</dbReference>
<keyword evidence="3" id="KW-0547">Nucleotide-binding</keyword>
<comment type="caution">
    <text evidence="9">The sequence shown here is derived from an EMBL/GenBank/DDBJ whole genome shotgun (WGS) entry which is preliminary data.</text>
</comment>
<dbReference type="Pfam" id="PF17042">
    <property type="entry name" value="NBD_C"/>
    <property type="match status" value="1"/>
</dbReference>
<name>A0AAJ5BGT4_9GAMM</name>
<dbReference type="InterPro" id="IPR010737">
    <property type="entry name" value="4-carb_acid_sugar_kinase_N"/>
</dbReference>
<evidence type="ECO:0000313" key="10">
    <source>
        <dbReference type="Proteomes" id="UP000226420"/>
    </source>
</evidence>
<evidence type="ECO:0000256" key="3">
    <source>
        <dbReference type="ARBA" id="ARBA00022741"/>
    </source>
</evidence>
<evidence type="ECO:0000256" key="6">
    <source>
        <dbReference type="ARBA" id="ARBA00023277"/>
    </source>
</evidence>
<evidence type="ECO:0000256" key="5">
    <source>
        <dbReference type="ARBA" id="ARBA00022840"/>
    </source>
</evidence>
<dbReference type="InterPro" id="IPR031475">
    <property type="entry name" value="NBD_C"/>
</dbReference>
<feature type="domain" description="Four-carbon acid sugar kinase nucleotide binding" evidence="8">
    <location>
        <begin position="242"/>
        <end position="413"/>
    </location>
</feature>
<reference evidence="9 10" key="1">
    <citation type="submission" date="2016-10" db="EMBL/GenBank/DDBJ databases">
        <authorList>
            <person name="Varghese N."/>
            <person name="Submissions S."/>
        </authorList>
    </citation>
    <scope>NUCLEOTIDE SEQUENCE [LARGE SCALE GENOMIC DNA]</scope>
    <source>
        <strain evidence="9 10">DSM 5563</strain>
    </source>
</reference>
<dbReference type="EMBL" id="FOLW01000003">
    <property type="protein sequence ID" value="SFC61789.1"/>
    <property type="molecule type" value="Genomic_DNA"/>
</dbReference>
<gene>
    <name evidence="9" type="ORF">SAMN02745723_103127</name>
</gene>
<dbReference type="Gene3D" id="3.40.50.10840">
    <property type="entry name" value="Putative sugar-binding, N-terminal domain"/>
    <property type="match status" value="1"/>
</dbReference>
<evidence type="ECO:0000313" key="9">
    <source>
        <dbReference type="EMBL" id="SFC61789.1"/>
    </source>
</evidence>
<comment type="similarity">
    <text evidence="1">Belongs to the four-carbon acid sugar kinase family.</text>
</comment>
<dbReference type="RefSeq" id="WP_074821642.1">
    <property type="nucleotide sequence ID" value="NZ_FOLW01000003.1"/>
</dbReference>
<accession>A0AAJ5BGT4</accession>
<dbReference type="InterPro" id="IPR042213">
    <property type="entry name" value="NBD_C_sf"/>
</dbReference>
<dbReference type="Gene3D" id="3.40.980.20">
    <property type="entry name" value="Four-carbon acid sugar kinase, nucleotide binding domain"/>
    <property type="match status" value="1"/>
</dbReference>
<feature type="domain" description="Four-carbon acid sugar kinase N-terminal" evidence="7">
    <location>
        <begin position="4"/>
        <end position="225"/>
    </location>
</feature>
<evidence type="ECO:0000259" key="7">
    <source>
        <dbReference type="Pfam" id="PF07005"/>
    </source>
</evidence>
<evidence type="ECO:0000256" key="4">
    <source>
        <dbReference type="ARBA" id="ARBA00022777"/>
    </source>
</evidence>
<keyword evidence="2" id="KW-0808">Transferase</keyword>
<evidence type="ECO:0000259" key="8">
    <source>
        <dbReference type="Pfam" id="PF17042"/>
    </source>
</evidence>
<keyword evidence="5" id="KW-0067">ATP-binding</keyword>
<dbReference type="GO" id="GO:0005524">
    <property type="term" value="F:ATP binding"/>
    <property type="evidence" value="ECO:0007669"/>
    <property type="project" value="UniProtKB-KW"/>
</dbReference>
<keyword evidence="4" id="KW-0418">Kinase</keyword>
<dbReference type="SUPFAM" id="SSF142764">
    <property type="entry name" value="YgbK-like"/>
    <property type="match status" value="1"/>
</dbReference>
<dbReference type="AlphaFoldDB" id="A0AAJ5BGT4"/>
<evidence type="ECO:0000256" key="2">
    <source>
        <dbReference type="ARBA" id="ARBA00022679"/>
    </source>
</evidence>
<keyword evidence="6" id="KW-0119">Carbohydrate metabolism</keyword>
<sequence>MKVAIVADDLTGANATSALLSKKGFSAITCLEEFHHSLSDFEIVSFSTDSRSIPAKEAYSRVSQCIEQFKPLAPLISKRIDSTLRGNLGAEVDAVLDNNPELMALVVPVYPSSGRICVGGSLLVAGIPLQNTMMKDDPKNPMTESSVLELFRQQSEYEPFHIPLRDVLAGEQVLADRLTEIYRQGGRLVIFDATTDLDIATIAKAAEQSLLPVFCVDPGPFTAQLAHLRYSSNRTMTNKVFIAIGSVSELTQRQIKKLKYDRNVWLEVVAPRQLMDISRHPGKAGPLVKMLLNKSEQFDIVGIDTVEAPEHVCDLNQLAQEYQVDKSEASQMINRGIAEVTAQVLLNRESTFRGIYTSGGDVTVAVTNRLGSKGFILKDEVEPLAVYGHLIGERCNGLSIVTKGGFVGNDSTLVHCIDYLSTKISTYDTNVNRDISVSTVINSGA</sequence>